<evidence type="ECO:0000256" key="4">
    <source>
        <dbReference type="ARBA" id="ARBA00009667"/>
    </source>
</evidence>
<evidence type="ECO:0000256" key="2">
    <source>
        <dbReference type="ARBA" id="ARBA00004496"/>
    </source>
</evidence>
<dbReference type="InterPro" id="IPR006062">
    <property type="entry name" value="His_biosynth"/>
</dbReference>
<dbReference type="InterPro" id="IPR011060">
    <property type="entry name" value="RibuloseP-bd_barrel"/>
</dbReference>
<sequence>MRLIPAIDIIEGKCVRLTKGDYSTKKIYSEDPLEIAMAFEDHGIENLHLVDLDGAKAQKIINYKVLERIATKTNLNIDFGGGLKTNEDLEIAFNSGAKQITGGSIAVNNQDLFLEWLDKYGSNKIILGADVIKGKIATSGWTETSDIEIENFIKNFSEEGIKYVISTDISKDGMLQGPSLQLYKQILDINPELKVIASGGVSQLSDLENVMQIGCEAVIIGKAIYENKISLKDLENFILNN</sequence>
<comment type="catalytic activity">
    <reaction evidence="1 9 11">
        <text>1-(5-phospho-beta-D-ribosyl)-5-[(5-phospho-beta-D-ribosylamino)methylideneamino]imidazole-4-carboxamide = 5-[(5-phospho-1-deoxy-D-ribulos-1-ylimino)methylamino]-1-(5-phospho-beta-D-ribosyl)imidazole-4-carboxamide</text>
        <dbReference type="Rhea" id="RHEA:15469"/>
        <dbReference type="ChEBI" id="CHEBI:58435"/>
        <dbReference type="ChEBI" id="CHEBI:58525"/>
        <dbReference type="EC" id="5.3.1.16"/>
    </reaction>
</comment>
<evidence type="ECO:0000256" key="9">
    <source>
        <dbReference type="HAMAP-Rule" id="MF_01014"/>
    </source>
</evidence>
<dbReference type="SUPFAM" id="SSF51366">
    <property type="entry name" value="Ribulose-phoshate binding barrel"/>
    <property type="match status" value="1"/>
</dbReference>
<keyword evidence="13" id="KW-1185">Reference proteome</keyword>
<proteinExistence type="inferred from homology"/>
<dbReference type="RefSeq" id="WP_093241479.1">
    <property type="nucleotide sequence ID" value="NZ_FNQF01000004.1"/>
</dbReference>
<keyword evidence="8 9" id="KW-0413">Isomerase</keyword>
<dbReference type="GO" id="GO:0000162">
    <property type="term" value="P:L-tryptophan biosynthetic process"/>
    <property type="evidence" value="ECO:0007669"/>
    <property type="project" value="TreeGrafter"/>
</dbReference>
<dbReference type="STRING" id="908615.SAMN05421540_10489"/>
<dbReference type="Proteomes" id="UP000198820">
    <property type="component" value="Unassembled WGS sequence"/>
</dbReference>
<evidence type="ECO:0000256" key="10">
    <source>
        <dbReference type="RuleBase" id="RU003657"/>
    </source>
</evidence>
<evidence type="ECO:0000256" key="7">
    <source>
        <dbReference type="ARBA" id="ARBA00023102"/>
    </source>
</evidence>
<gene>
    <name evidence="9" type="primary">hisA</name>
    <name evidence="12" type="ORF">SAMN05421540_10489</name>
</gene>
<accession>A0A1H3ZIF5</accession>
<evidence type="ECO:0000256" key="11">
    <source>
        <dbReference type="RuleBase" id="RU003658"/>
    </source>
</evidence>
<evidence type="ECO:0000256" key="1">
    <source>
        <dbReference type="ARBA" id="ARBA00000901"/>
    </source>
</evidence>
<dbReference type="EC" id="5.3.1.16" evidence="9 11"/>
<evidence type="ECO:0000313" key="12">
    <source>
        <dbReference type="EMBL" id="SEA23447.1"/>
    </source>
</evidence>
<dbReference type="GO" id="GO:0003949">
    <property type="term" value="F:1-(5-phosphoribosyl)-5-[(5-phosphoribosylamino)methylideneamino]imidazole-4-carboxamide isomerase activity"/>
    <property type="evidence" value="ECO:0007669"/>
    <property type="project" value="UniProtKB-UniRule"/>
</dbReference>
<dbReference type="GO" id="GO:0005737">
    <property type="term" value="C:cytoplasm"/>
    <property type="evidence" value="ECO:0007669"/>
    <property type="project" value="UniProtKB-SubCell"/>
</dbReference>
<evidence type="ECO:0000256" key="8">
    <source>
        <dbReference type="ARBA" id="ARBA00023235"/>
    </source>
</evidence>
<dbReference type="InterPro" id="IPR044524">
    <property type="entry name" value="Isoase_HisA-like"/>
</dbReference>
<keyword evidence="7 9" id="KW-0368">Histidine biosynthesis</keyword>
<dbReference type="CDD" id="cd04732">
    <property type="entry name" value="HisA"/>
    <property type="match status" value="1"/>
</dbReference>
<evidence type="ECO:0000256" key="5">
    <source>
        <dbReference type="ARBA" id="ARBA00022490"/>
    </source>
</evidence>
<evidence type="ECO:0000313" key="13">
    <source>
        <dbReference type="Proteomes" id="UP000198820"/>
    </source>
</evidence>
<reference evidence="12 13" key="1">
    <citation type="submission" date="2016-10" db="EMBL/GenBank/DDBJ databases">
        <authorList>
            <person name="de Groot N.N."/>
        </authorList>
    </citation>
    <scope>NUCLEOTIDE SEQUENCE [LARGE SCALE GENOMIC DNA]</scope>
    <source>
        <strain evidence="12 13">DSM 23581</strain>
    </source>
</reference>
<organism evidence="12 13">
    <name type="scientific">Psychroflexus halocasei</name>
    <dbReference type="NCBI Taxonomy" id="908615"/>
    <lineage>
        <taxon>Bacteria</taxon>
        <taxon>Pseudomonadati</taxon>
        <taxon>Bacteroidota</taxon>
        <taxon>Flavobacteriia</taxon>
        <taxon>Flavobacteriales</taxon>
        <taxon>Flavobacteriaceae</taxon>
        <taxon>Psychroflexus</taxon>
    </lineage>
</organism>
<protein>
    <recommendedName>
        <fullName evidence="9 11">1-(5-phosphoribosyl)-5-[(5-phosphoribosylamino)methylideneamino] imidazole-4-carboxamide isomerase</fullName>
        <ecNumber evidence="9 11">5.3.1.16</ecNumber>
    </recommendedName>
    <alternativeName>
        <fullName evidence="9">Phosphoribosylformimino-5-aminoimidazole carboxamide ribotide isomerase</fullName>
    </alternativeName>
</protein>
<comment type="subcellular location">
    <subcellularLocation>
        <location evidence="2 9 11">Cytoplasm</location>
    </subcellularLocation>
</comment>
<keyword evidence="5 9" id="KW-0963">Cytoplasm</keyword>
<dbReference type="HAMAP" id="MF_01014">
    <property type="entry name" value="HisA"/>
    <property type="match status" value="1"/>
</dbReference>
<name>A0A1H3ZIF5_9FLAO</name>
<dbReference type="PANTHER" id="PTHR43090:SF2">
    <property type="entry name" value="1-(5-PHOSPHORIBOSYL)-5-[(5-PHOSPHORIBOSYLAMINO)METHYLIDENEAMINO] IMIDAZOLE-4-CARBOXAMIDE ISOMERASE"/>
    <property type="match status" value="1"/>
</dbReference>
<keyword evidence="6 9" id="KW-0028">Amino-acid biosynthesis</keyword>
<feature type="active site" description="Proton acceptor" evidence="9">
    <location>
        <position position="8"/>
    </location>
</feature>
<dbReference type="PANTHER" id="PTHR43090">
    <property type="entry name" value="1-(5-PHOSPHORIBOSYL)-5-[(5-PHOSPHORIBOSYLAMINO)METHYLIDENEAMINO] IMIDAZOLE-4-CARBOXAMIDE ISOMERASE"/>
    <property type="match status" value="1"/>
</dbReference>
<dbReference type="Pfam" id="PF00977">
    <property type="entry name" value="His_biosynth"/>
    <property type="match status" value="1"/>
</dbReference>
<dbReference type="FunFam" id="3.20.20.70:FF:000009">
    <property type="entry name" value="1-(5-phosphoribosyl)-5-[(5-phosphoribosylamino)methylideneamino] imidazole-4-carboxamide isomerase"/>
    <property type="match status" value="1"/>
</dbReference>
<dbReference type="InterPro" id="IPR013785">
    <property type="entry name" value="Aldolase_TIM"/>
</dbReference>
<dbReference type="AlphaFoldDB" id="A0A1H3ZIF5"/>
<comment type="pathway">
    <text evidence="3 9 11">Amino-acid biosynthesis; L-histidine biosynthesis; L-histidine from 5-phospho-alpha-D-ribose 1-diphosphate: step 4/9.</text>
</comment>
<dbReference type="GO" id="GO:0000105">
    <property type="term" value="P:L-histidine biosynthetic process"/>
    <property type="evidence" value="ECO:0007669"/>
    <property type="project" value="UniProtKB-UniRule"/>
</dbReference>
<dbReference type="InterPro" id="IPR006063">
    <property type="entry name" value="HisA_bact_arch"/>
</dbReference>
<evidence type="ECO:0000256" key="6">
    <source>
        <dbReference type="ARBA" id="ARBA00022605"/>
    </source>
</evidence>
<dbReference type="UniPathway" id="UPA00031">
    <property type="reaction ID" value="UER00009"/>
</dbReference>
<dbReference type="InterPro" id="IPR023016">
    <property type="entry name" value="HisA/PriA"/>
</dbReference>
<dbReference type="NCBIfam" id="TIGR00007">
    <property type="entry name" value="1-(5-phosphoribosyl)-5-[(5-phosphoribosylamino)methylideneamino]imidazole-4-carboxamide isomerase"/>
    <property type="match status" value="1"/>
</dbReference>
<feature type="active site" description="Proton donor" evidence="9">
    <location>
        <position position="130"/>
    </location>
</feature>
<evidence type="ECO:0000256" key="3">
    <source>
        <dbReference type="ARBA" id="ARBA00005133"/>
    </source>
</evidence>
<dbReference type="Gene3D" id="3.20.20.70">
    <property type="entry name" value="Aldolase class I"/>
    <property type="match status" value="1"/>
</dbReference>
<dbReference type="EMBL" id="FNQF01000004">
    <property type="protein sequence ID" value="SEA23447.1"/>
    <property type="molecule type" value="Genomic_DNA"/>
</dbReference>
<comment type="similarity">
    <text evidence="4 9 10">Belongs to the HisA/HisF family.</text>
</comment>